<reference evidence="12" key="1">
    <citation type="submission" date="2018-02" db="EMBL/GenBank/DDBJ databases">
        <title>Draft genome sequencing of Rhodococcus opacus KU647198.</title>
        <authorList>
            <person name="Zheng B.-X."/>
        </authorList>
    </citation>
    <scope>NUCLEOTIDE SEQUENCE [LARGE SCALE GENOMIC DNA]</scope>
    <source>
        <strain evidence="12">04-OD7</strain>
    </source>
</reference>
<dbReference type="InterPro" id="IPR023921">
    <property type="entry name" value="ADH_Zn_actinomycetes"/>
</dbReference>
<evidence type="ECO:0000256" key="3">
    <source>
        <dbReference type="ARBA" id="ARBA00013190"/>
    </source>
</evidence>
<dbReference type="EC" id="1.1.1.1" evidence="3"/>
<dbReference type="GO" id="GO:0051903">
    <property type="term" value="F:S-(hydroxymethyl)glutathione dehydrogenase [NAD(P)+] activity"/>
    <property type="evidence" value="ECO:0007669"/>
    <property type="project" value="TreeGrafter"/>
</dbReference>
<evidence type="ECO:0000313" key="11">
    <source>
        <dbReference type="EMBL" id="PQP19243.1"/>
    </source>
</evidence>
<dbReference type="InterPro" id="IPR036291">
    <property type="entry name" value="NAD(P)-bd_dom_sf"/>
</dbReference>
<feature type="domain" description="Alcohol dehydrogenase-like N-terminal" evidence="10">
    <location>
        <begin position="27"/>
        <end position="156"/>
    </location>
</feature>
<sequence length="371" mass="39304">MKTRGAILREQPGKFEIVELDLDEPRQGELLIKMAASGLCHTEASIAAGHMGIGHFPMCVGHEGSGVVEMVGPHTPGWEVGDHVVLSCLPQCGRCKMCATGHGNLCDLAQHLMLGSRFDDPQSWRMSLEGKPVGQWCGVGTFSEYTTVGVVSAVKIDKSIPLDKACLVGCGVNTGWGSGFNMAQPVPGDTVIVMGIGGIGAFALQGARHGGATNVIAVDPVEFKRTKALEIGATHTAADMTEATEIARSLTNGQGAAATIVTVGTLEPEHITEAFDSVAKRGTVVLTALGDSAHVGLPISPFELTLYQKRIQGSMFGGVAPMWDVTKMLDMYRAGQLKLDEIITRTYSLDELDQGYADMHAGLNIRGVIIY</sequence>
<proteinExistence type="inferred from homology"/>
<comment type="similarity">
    <text evidence="2">Belongs to the zinc-containing alcohol dehydrogenase family.</text>
</comment>
<accession>A0A2S8IWX8</accession>
<name>A0A2S8IWX8_RHOOP</name>
<dbReference type="InterPro" id="IPR013149">
    <property type="entry name" value="ADH-like_C"/>
</dbReference>
<dbReference type="SUPFAM" id="SSF50129">
    <property type="entry name" value="GroES-like"/>
    <property type="match status" value="2"/>
</dbReference>
<dbReference type="AlphaFoldDB" id="A0A2S8IWX8"/>
<dbReference type="RefSeq" id="WP_105420350.1">
    <property type="nucleotide sequence ID" value="NZ_PUIO01000046.1"/>
</dbReference>
<evidence type="ECO:0000256" key="5">
    <source>
        <dbReference type="ARBA" id="ARBA00022833"/>
    </source>
</evidence>
<dbReference type="PANTHER" id="PTHR43880:SF12">
    <property type="entry name" value="ALCOHOL DEHYDROGENASE CLASS-3"/>
    <property type="match status" value="1"/>
</dbReference>
<dbReference type="GO" id="GO:0004022">
    <property type="term" value="F:alcohol dehydrogenase (NAD+) activity"/>
    <property type="evidence" value="ECO:0007669"/>
    <property type="project" value="UniProtKB-EC"/>
</dbReference>
<dbReference type="PANTHER" id="PTHR43880">
    <property type="entry name" value="ALCOHOL DEHYDROGENASE"/>
    <property type="match status" value="1"/>
</dbReference>
<organism evidence="11 12">
    <name type="scientific">Rhodococcus opacus</name>
    <name type="common">Nocardia opaca</name>
    <dbReference type="NCBI Taxonomy" id="37919"/>
    <lineage>
        <taxon>Bacteria</taxon>
        <taxon>Bacillati</taxon>
        <taxon>Actinomycetota</taxon>
        <taxon>Actinomycetes</taxon>
        <taxon>Mycobacteriales</taxon>
        <taxon>Nocardiaceae</taxon>
        <taxon>Rhodococcus</taxon>
    </lineage>
</organism>
<gene>
    <name evidence="11" type="ORF">C5613_30720</name>
</gene>
<dbReference type="GO" id="GO:0008270">
    <property type="term" value="F:zinc ion binding"/>
    <property type="evidence" value="ECO:0007669"/>
    <property type="project" value="TreeGrafter"/>
</dbReference>
<evidence type="ECO:0000313" key="12">
    <source>
        <dbReference type="Proteomes" id="UP000239290"/>
    </source>
</evidence>
<dbReference type="GO" id="GO:0046294">
    <property type="term" value="P:formaldehyde catabolic process"/>
    <property type="evidence" value="ECO:0007669"/>
    <property type="project" value="TreeGrafter"/>
</dbReference>
<dbReference type="Proteomes" id="UP000239290">
    <property type="component" value="Unassembled WGS sequence"/>
</dbReference>
<evidence type="ECO:0000256" key="2">
    <source>
        <dbReference type="ARBA" id="ARBA00008072"/>
    </source>
</evidence>
<dbReference type="GO" id="GO:0005829">
    <property type="term" value="C:cytosol"/>
    <property type="evidence" value="ECO:0007669"/>
    <property type="project" value="TreeGrafter"/>
</dbReference>
<evidence type="ECO:0000259" key="9">
    <source>
        <dbReference type="Pfam" id="PF00107"/>
    </source>
</evidence>
<dbReference type="NCBIfam" id="TIGR03989">
    <property type="entry name" value="Rxyl_3153"/>
    <property type="match status" value="1"/>
</dbReference>
<dbReference type="InterPro" id="IPR013154">
    <property type="entry name" value="ADH-like_N"/>
</dbReference>
<comment type="caution">
    <text evidence="11">The sequence shown here is derived from an EMBL/GenBank/DDBJ whole genome shotgun (WGS) entry which is preliminary data.</text>
</comment>
<dbReference type="CDD" id="cd08279">
    <property type="entry name" value="Zn_ADH_class_III"/>
    <property type="match status" value="1"/>
</dbReference>
<comment type="catalytic activity">
    <reaction evidence="7">
        <text>a secondary alcohol + NAD(+) = a ketone + NADH + H(+)</text>
        <dbReference type="Rhea" id="RHEA:10740"/>
        <dbReference type="ChEBI" id="CHEBI:15378"/>
        <dbReference type="ChEBI" id="CHEBI:17087"/>
        <dbReference type="ChEBI" id="CHEBI:35681"/>
        <dbReference type="ChEBI" id="CHEBI:57540"/>
        <dbReference type="ChEBI" id="CHEBI:57945"/>
        <dbReference type="EC" id="1.1.1.1"/>
    </reaction>
</comment>
<evidence type="ECO:0000256" key="8">
    <source>
        <dbReference type="ARBA" id="ARBA00049243"/>
    </source>
</evidence>
<keyword evidence="6" id="KW-0520">NAD</keyword>
<keyword evidence="4" id="KW-0479">Metal-binding</keyword>
<dbReference type="EMBL" id="PUIO01000046">
    <property type="protein sequence ID" value="PQP19243.1"/>
    <property type="molecule type" value="Genomic_DNA"/>
</dbReference>
<dbReference type="Gene3D" id="3.40.50.720">
    <property type="entry name" value="NAD(P)-binding Rossmann-like Domain"/>
    <property type="match status" value="1"/>
</dbReference>
<evidence type="ECO:0000256" key="7">
    <source>
        <dbReference type="ARBA" id="ARBA00049164"/>
    </source>
</evidence>
<dbReference type="Pfam" id="PF00107">
    <property type="entry name" value="ADH_zinc_N"/>
    <property type="match status" value="1"/>
</dbReference>
<comment type="catalytic activity">
    <reaction evidence="8">
        <text>a primary alcohol + NAD(+) = an aldehyde + NADH + H(+)</text>
        <dbReference type="Rhea" id="RHEA:10736"/>
        <dbReference type="ChEBI" id="CHEBI:15378"/>
        <dbReference type="ChEBI" id="CHEBI:15734"/>
        <dbReference type="ChEBI" id="CHEBI:17478"/>
        <dbReference type="ChEBI" id="CHEBI:57540"/>
        <dbReference type="ChEBI" id="CHEBI:57945"/>
        <dbReference type="EC" id="1.1.1.1"/>
    </reaction>
</comment>
<protein>
    <recommendedName>
        <fullName evidence="3">alcohol dehydrogenase</fullName>
        <ecNumber evidence="3">1.1.1.1</ecNumber>
    </recommendedName>
</protein>
<dbReference type="Gene3D" id="3.90.180.10">
    <property type="entry name" value="Medium-chain alcohol dehydrogenases, catalytic domain"/>
    <property type="match status" value="1"/>
</dbReference>
<evidence type="ECO:0000259" key="10">
    <source>
        <dbReference type="Pfam" id="PF08240"/>
    </source>
</evidence>
<dbReference type="InterPro" id="IPR011032">
    <property type="entry name" value="GroES-like_sf"/>
</dbReference>
<evidence type="ECO:0000256" key="1">
    <source>
        <dbReference type="ARBA" id="ARBA00001947"/>
    </source>
</evidence>
<keyword evidence="5" id="KW-0862">Zinc</keyword>
<comment type="cofactor">
    <cofactor evidence="1">
        <name>Zn(2+)</name>
        <dbReference type="ChEBI" id="CHEBI:29105"/>
    </cofactor>
</comment>
<dbReference type="Pfam" id="PF08240">
    <property type="entry name" value="ADH_N"/>
    <property type="match status" value="1"/>
</dbReference>
<evidence type="ECO:0000256" key="4">
    <source>
        <dbReference type="ARBA" id="ARBA00022723"/>
    </source>
</evidence>
<feature type="domain" description="Alcohol dehydrogenase-like C-terminal" evidence="9">
    <location>
        <begin position="198"/>
        <end position="322"/>
    </location>
</feature>
<evidence type="ECO:0000256" key="6">
    <source>
        <dbReference type="ARBA" id="ARBA00023027"/>
    </source>
</evidence>
<dbReference type="SUPFAM" id="SSF51735">
    <property type="entry name" value="NAD(P)-binding Rossmann-fold domains"/>
    <property type="match status" value="1"/>
</dbReference>